<reference evidence="2" key="1">
    <citation type="journal article" date="2012" name="Nat. Biotechnol.">
        <title>Reference genome sequence of the model plant Setaria.</title>
        <authorList>
            <person name="Bennetzen J.L."/>
            <person name="Schmutz J."/>
            <person name="Wang H."/>
            <person name="Percifield R."/>
            <person name="Hawkins J."/>
            <person name="Pontaroli A.C."/>
            <person name="Estep M."/>
            <person name="Feng L."/>
            <person name="Vaughn J.N."/>
            <person name="Grimwood J."/>
            <person name="Jenkins J."/>
            <person name="Barry K."/>
            <person name="Lindquist E."/>
            <person name="Hellsten U."/>
            <person name="Deshpande S."/>
            <person name="Wang X."/>
            <person name="Wu X."/>
            <person name="Mitros T."/>
            <person name="Triplett J."/>
            <person name="Yang X."/>
            <person name="Ye C.Y."/>
            <person name="Mauro-Herrera M."/>
            <person name="Wang L."/>
            <person name="Li P."/>
            <person name="Sharma M."/>
            <person name="Sharma R."/>
            <person name="Ronald P.C."/>
            <person name="Panaud O."/>
            <person name="Kellogg E.A."/>
            <person name="Brutnell T.P."/>
            <person name="Doust A.N."/>
            <person name="Tuskan G.A."/>
            <person name="Rokhsar D."/>
            <person name="Devos K.M."/>
        </authorList>
    </citation>
    <scope>NUCLEOTIDE SEQUENCE [LARGE SCALE GENOMIC DNA]</scope>
    <source>
        <strain evidence="2">cv. Yugu1</strain>
    </source>
</reference>
<dbReference type="EMBL" id="AGNK02003111">
    <property type="status" value="NOT_ANNOTATED_CDS"/>
    <property type="molecule type" value="Genomic_DNA"/>
</dbReference>
<sequence>MLYKTSFTLCVYIFKQMTPTICSIYLVEYTAKLWTRVVCTRNKKTAYF</sequence>
<name>K3XU81_SETIT</name>
<reference evidence="1" key="2">
    <citation type="submission" date="2018-08" db="UniProtKB">
        <authorList>
            <consortium name="EnsemblPlants"/>
        </authorList>
    </citation>
    <scope>IDENTIFICATION</scope>
    <source>
        <strain evidence="1">Yugu1</strain>
    </source>
</reference>
<proteinExistence type="predicted"/>
<dbReference type="InParanoid" id="K3XU81"/>
<organism evidence="1 2">
    <name type="scientific">Setaria italica</name>
    <name type="common">Foxtail millet</name>
    <name type="synonym">Panicum italicum</name>
    <dbReference type="NCBI Taxonomy" id="4555"/>
    <lineage>
        <taxon>Eukaryota</taxon>
        <taxon>Viridiplantae</taxon>
        <taxon>Streptophyta</taxon>
        <taxon>Embryophyta</taxon>
        <taxon>Tracheophyta</taxon>
        <taxon>Spermatophyta</taxon>
        <taxon>Magnoliopsida</taxon>
        <taxon>Liliopsida</taxon>
        <taxon>Poales</taxon>
        <taxon>Poaceae</taxon>
        <taxon>PACMAD clade</taxon>
        <taxon>Panicoideae</taxon>
        <taxon>Panicodae</taxon>
        <taxon>Paniceae</taxon>
        <taxon>Cenchrinae</taxon>
        <taxon>Setaria</taxon>
    </lineage>
</organism>
<keyword evidence="2" id="KW-1185">Reference proteome</keyword>
<dbReference type="AlphaFoldDB" id="K3XU81"/>
<dbReference type="Gramene" id="KQL05442">
    <property type="protein sequence ID" value="KQL05442"/>
    <property type="gene ID" value="SETIT_005488mg"/>
</dbReference>
<protein>
    <submittedName>
        <fullName evidence="1">Uncharacterized protein</fullName>
    </submittedName>
</protein>
<dbReference type="HOGENOM" id="CLU_3160922_0_0_1"/>
<dbReference type="EnsemblPlants" id="KQL05442">
    <property type="protein sequence ID" value="KQL05442"/>
    <property type="gene ID" value="SETIT_005488mg"/>
</dbReference>
<accession>K3XU81</accession>
<dbReference type="Proteomes" id="UP000004995">
    <property type="component" value="Unassembled WGS sequence"/>
</dbReference>
<evidence type="ECO:0000313" key="2">
    <source>
        <dbReference type="Proteomes" id="UP000004995"/>
    </source>
</evidence>
<evidence type="ECO:0000313" key="1">
    <source>
        <dbReference type="EnsemblPlants" id="KQL05442"/>
    </source>
</evidence>